<dbReference type="InParanoid" id="E0W3T9"/>
<evidence type="ECO:0000259" key="2">
    <source>
        <dbReference type="Pfam" id="PF05422"/>
    </source>
</evidence>
<dbReference type="InterPro" id="IPR008828">
    <property type="entry name" value="Sin1/Avo1"/>
</dbReference>
<keyword evidence="5" id="KW-0418">Kinase</keyword>
<proteinExistence type="inferred from homology"/>
<dbReference type="EMBL" id="AAZO01007452">
    <property type="status" value="NOT_ANNOTATED_CDS"/>
    <property type="molecule type" value="Genomic_DNA"/>
</dbReference>
<dbReference type="EnsemblMetazoa" id="PHUM610160-RA">
    <property type="protein sequence ID" value="PHUM610160-PA"/>
    <property type="gene ID" value="PHUM610160"/>
</dbReference>
<gene>
    <name evidence="6" type="primary">8239687</name>
    <name evidence="5" type="ORF">Phum_PHUM610160</name>
</gene>
<dbReference type="Pfam" id="PF16978">
    <property type="entry name" value="CRIM"/>
    <property type="match status" value="1"/>
</dbReference>
<dbReference type="PANTHER" id="PTHR13335">
    <property type="entry name" value="TARGET OF RAPAMYCIN COMPLEX 2 SUBUNIT MAPKAP1"/>
    <property type="match status" value="1"/>
</dbReference>
<dbReference type="GO" id="GO:0016301">
    <property type="term" value="F:kinase activity"/>
    <property type="evidence" value="ECO:0007669"/>
    <property type="project" value="UniProtKB-KW"/>
</dbReference>
<feature type="domain" description="CRIM" evidence="3">
    <location>
        <begin position="155"/>
        <end position="289"/>
    </location>
</feature>
<dbReference type="VEuPathDB" id="VectorBase:PHUM610160"/>
<dbReference type="Pfam" id="PF05422">
    <property type="entry name" value="SIN1"/>
    <property type="match status" value="1"/>
</dbReference>
<dbReference type="RefSeq" id="XP_002433033.1">
    <property type="nucleotide sequence ID" value="XM_002432988.1"/>
</dbReference>
<reference evidence="5" key="2">
    <citation type="submission" date="2007-04" db="EMBL/GenBank/DDBJ databases">
        <title>The genome of the human body louse.</title>
        <authorList>
            <consortium name="The Human Body Louse Genome Consortium"/>
            <person name="Kirkness E."/>
            <person name="Walenz B."/>
            <person name="Hass B."/>
            <person name="Bruggner R."/>
            <person name="Strausberg R."/>
        </authorList>
    </citation>
    <scope>NUCLEOTIDE SEQUENCE</scope>
    <source>
        <strain evidence="5">USDA</strain>
    </source>
</reference>
<dbReference type="GO" id="GO:0038203">
    <property type="term" value="P:TORC2 signaling"/>
    <property type="evidence" value="ECO:0007669"/>
    <property type="project" value="TreeGrafter"/>
</dbReference>
<dbReference type="KEGG" id="phu:Phum_PHUM610160"/>
<evidence type="ECO:0000313" key="7">
    <source>
        <dbReference type="Proteomes" id="UP000009046"/>
    </source>
</evidence>
<dbReference type="Pfam" id="PF16979">
    <property type="entry name" value="SIN1_PH"/>
    <property type="match status" value="1"/>
</dbReference>
<evidence type="ECO:0000313" key="5">
    <source>
        <dbReference type="EMBL" id="EEB20295.1"/>
    </source>
</evidence>
<keyword evidence="7" id="KW-1185">Reference proteome</keyword>
<comment type="similarity">
    <text evidence="1">Belongs to the SIN1 family.</text>
</comment>
<dbReference type="GeneID" id="8239687"/>
<feature type="domain" description="Sin1 N-terminal" evidence="2">
    <location>
        <begin position="62"/>
        <end position="144"/>
    </location>
</feature>
<evidence type="ECO:0000259" key="4">
    <source>
        <dbReference type="Pfam" id="PF16979"/>
    </source>
</evidence>
<keyword evidence="5" id="KW-0808">Transferase</keyword>
<protein>
    <submittedName>
        <fullName evidence="5 6">Mitogen-activated protein kinase associated protein, putative</fullName>
    </submittedName>
</protein>
<dbReference type="AlphaFoldDB" id="E0W3T9"/>
<dbReference type="InterPro" id="IPR032679">
    <property type="entry name" value="Sin1_N"/>
</dbReference>
<dbReference type="GO" id="GO:0005546">
    <property type="term" value="F:phosphatidylinositol-4,5-bisphosphate binding"/>
    <property type="evidence" value="ECO:0007669"/>
    <property type="project" value="TreeGrafter"/>
</dbReference>
<dbReference type="GO" id="GO:0005737">
    <property type="term" value="C:cytoplasm"/>
    <property type="evidence" value="ECO:0007669"/>
    <property type="project" value="TreeGrafter"/>
</dbReference>
<dbReference type="OMA" id="NAKFWPQ"/>
<name>E0W3T9_PEDHC</name>
<feature type="domain" description="SIN1-type PH" evidence="4">
    <location>
        <begin position="332"/>
        <end position="447"/>
    </location>
</feature>
<evidence type="ECO:0000313" key="6">
    <source>
        <dbReference type="EnsemblMetazoa" id="PHUM610160-PA"/>
    </source>
</evidence>
<dbReference type="EMBL" id="DS235883">
    <property type="protein sequence ID" value="EEB20295.1"/>
    <property type="molecule type" value="Genomic_DNA"/>
</dbReference>
<dbReference type="Proteomes" id="UP000009046">
    <property type="component" value="Unassembled WGS sequence"/>
</dbReference>
<dbReference type="FunCoup" id="E0W3T9">
    <property type="interactions" value="1714"/>
</dbReference>
<dbReference type="InterPro" id="IPR011993">
    <property type="entry name" value="PH-like_dom_sf"/>
</dbReference>
<accession>E0W3T9</accession>
<dbReference type="GO" id="GO:0031932">
    <property type="term" value="C:TORC2 complex"/>
    <property type="evidence" value="ECO:0007669"/>
    <property type="project" value="InterPro"/>
</dbReference>
<dbReference type="PANTHER" id="PTHR13335:SF1">
    <property type="entry name" value="TARGET OF RAPAMYCIN COMPLEX 2 SUBUNIT MAPKAP1"/>
    <property type="match status" value="1"/>
</dbReference>
<dbReference type="CTD" id="8239687"/>
<organism>
    <name type="scientific">Pediculus humanus subsp. corporis</name>
    <name type="common">Body louse</name>
    <dbReference type="NCBI Taxonomy" id="121224"/>
    <lineage>
        <taxon>Eukaryota</taxon>
        <taxon>Metazoa</taxon>
        <taxon>Ecdysozoa</taxon>
        <taxon>Arthropoda</taxon>
        <taxon>Hexapoda</taxon>
        <taxon>Insecta</taxon>
        <taxon>Pterygota</taxon>
        <taxon>Neoptera</taxon>
        <taxon>Paraneoptera</taxon>
        <taxon>Psocodea</taxon>
        <taxon>Troctomorpha</taxon>
        <taxon>Phthiraptera</taxon>
        <taxon>Anoplura</taxon>
        <taxon>Pediculidae</taxon>
        <taxon>Pediculus</taxon>
    </lineage>
</organism>
<evidence type="ECO:0000256" key="1">
    <source>
        <dbReference type="ARBA" id="ARBA00009407"/>
    </source>
</evidence>
<dbReference type="OrthoDB" id="241990at2759"/>
<dbReference type="STRING" id="121224.E0W3T9"/>
<dbReference type="HOGENOM" id="CLU_514767_0_0_1"/>
<reference evidence="5" key="1">
    <citation type="submission" date="2007-04" db="EMBL/GenBank/DDBJ databases">
        <title>Annotation of Pediculus humanus corporis strain USDA.</title>
        <authorList>
            <person name="Kirkness E."/>
            <person name="Hannick L."/>
            <person name="Hass B."/>
            <person name="Bruggner R."/>
            <person name="Lawson D."/>
            <person name="Bidwell S."/>
            <person name="Joardar V."/>
            <person name="Caler E."/>
            <person name="Walenz B."/>
            <person name="Inman J."/>
            <person name="Schobel S."/>
            <person name="Galinsky K."/>
            <person name="Amedeo P."/>
            <person name="Strausberg R."/>
        </authorList>
    </citation>
    <scope>NUCLEOTIDE SEQUENCE</scope>
    <source>
        <strain evidence="5">USDA</strain>
    </source>
</reference>
<dbReference type="eggNOG" id="KOG3739">
    <property type="taxonomic scope" value="Eukaryota"/>
</dbReference>
<reference evidence="6" key="3">
    <citation type="submission" date="2021-02" db="UniProtKB">
        <authorList>
            <consortium name="EnsemblMetazoa"/>
        </authorList>
    </citation>
    <scope>IDENTIFICATION</scope>
    <source>
        <strain evidence="6">USDA</strain>
    </source>
</reference>
<dbReference type="GO" id="GO:0005886">
    <property type="term" value="C:plasma membrane"/>
    <property type="evidence" value="ECO:0007669"/>
    <property type="project" value="TreeGrafter"/>
</dbReference>
<dbReference type="InterPro" id="IPR031567">
    <property type="entry name" value="CRIM_dom"/>
</dbReference>
<sequence>MDKQYLYEKNQKKPIRLQLINIMALYDNRHWLLSHVRNSFISSDETGMWEAIIINEKPKDSNLFTKADMYPHIEESDDEEDRGDELCNSFEIQSGGHRQRTDTAQRLEKMEQEKRKAAKIKRIKWECSSIPITNEEREQLFERKIIKKGKQKTVRSMLTDEIEKCPLLPKNPFSEYAKFDGNAQVVLPTRTYKIFLTMLPLPEREFPLHVCVLGLAKVSELIGFVCWKYMTQNTDPNFKFRENVDCYGLFIAEDDGEVDWDFSCLDPKETVGKFGLAYLAMVDLGDKSVPSRKTEEIKTGDVDDGSEIVKTKDSDDLKQMKVDLIAIESLLYQSYHVYILNKMRGKAEVVLGISGDKIEIDPVVSSHTKVTGKFWKQKALSYGIHLIVSCELLESKSSNRASFRIVHYSEQDESLTQSNHVHFKNHDFEGDQKIAEEIVRKVNHILHLKCGTHRKEYLAFKQKKLGKRNSFSIWPR</sequence>
<dbReference type="Gene3D" id="2.30.29.30">
    <property type="entry name" value="Pleckstrin-homology domain (PH domain)/Phosphotyrosine-binding domain (PTB)"/>
    <property type="match status" value="1"/>
</dbReference>
<evidence type="ECO:0000259" key="3">
    <source>
        <dbReference type="Pfam" id="PF16978"/>
    </source>
</evidence>
<dbReference type="InterPro" id="IPR031313">
    <property type="entry name" value="Sin1_PH_dom"/>
</dbReference>